<dbReference type="AlphaFoldDB" id="A0A0E2B1P2"/>
<reference evidence="1 2" key="1">
    <citation type="submission" date="2012-10" db="EMBL/GenBank/DDBJ databases">
        <authorList>
            <person name="Harkins D.M."/>
            <person name="Durkin A.S."/>
            <person name="Brinkac L.M."/>
            <person name="Selengut J.D."/>
            <person name="Sanka R."/>
            <person name="DePew J."/>
            <person name="Purushe J."/>
            <person name="Peacock S.J."/>
            <person name="Thaipadungpanit J."/>
            <person name="Wuthiekanun V.W."/>
            <person name="Day N.P."/>
            <person name="Vinetz J.M."/>
            <person name="Sutton G.G."/>
            <person name="Nelson W.C."/>
            <person name="Fouts D.E."/>
        </authorList>
    </citation>
    <scope>NUCLEOTIDE SEQUENCE [LARGE SCALE GENOMIC DNA]</scope>
    <source>
        <strain evidence="1 2">H1</strain>
    </source>
</reference>
<organism evidence="1 2">
    <name type="scientific">Leptospira kirschneri str. H1</name>
    <dbReference type="NCBI Taxonomy" id="1049966"/>
    <lineage>
        <taxon>Bacteria</taxon>
        <taxon>Pseudomonadati</taxon>
        <taxon>Spirochaetota</taxon>
        <taxon>Spirochaetia</taxon>
        <taxon>Leptospirales</taxon>
        <taxon>Leptospiraceae</taxon>
        <taxon>Leptospira</taxon>
    </lineage>
</organism>
<protein>
    <submittedName>
        <fullName evidence="1">Uncharacterized protein</fullName>
    </submittedName>
</protein>
<gene>
    <name evidence="1" type="ORF">LEP1GSC081_4448</name>
</gene>
<name>A0A0E2B1P2_9LEPT</name>
<proteinExistence type="predicted"/>
<evidence type="ECO:0000313" key="1">
    <source>
        <dbReference type="EMBL" id="EKO15156.1"/>
    </source>
</evidence>
<evidence type="ECO:0000313" key="2">
    <source>
        <dbReference type="Proteomes" id="UP000006253"/>
    </source>
</evidence>
<sequence length="56" mass="6472">MIEVVSKKDTNWKIFEMIFCNLKSEKTITTIRRWIKTTHLRNKKTAGINGTGQGCT</sequence>
<dbReference type="EMBL" id="AHMY02000050">
    <property type="protein sequence ID" value="EKO15156.1"/>
    <property type="molecule type" value="Genomic_DNA"/>
</dbReference>
<dbReference type="Proteomes" id="UP000006253">
    <property type="component" value="Unassembled WGS sequence"/>
</dbReference>
<comment type="caution">
    <text evidence="1">The sequence shown here is derived from an EMBL/GenBank/DDBJ whole genome shotgun (WGS) entry which is preliminary data.</text>
</comment>
<accession>A0A0E2B1P2</accession>